<evidence type="ECO:0000259" key="1">
    <source>
        <dbReference type="Pfam" id="PF07693"/>
    </source>
</evidence>
<gene>
    <name evidence="2" type="ORF">BLA3211_00791</name>
</gene>
<feature type="domain" description="KAP NTPase" evidence="1">
    <location>
        <begin position="8"/>
        <end position="205"/>
    </location>
</feature>
<dbReference type="Proteomes" id="UP000494301">
    <property type="component" value="Unassembled WGS sequence"/>
</dbReference>
<organism evidence="2 3">
    <name type="scientific">Burkholderia aenigmatica</name>
    <dbReference type="NCBI Taxonomy" id="2015348"/>
    <lineage>
        <taxon>Bacteria</taxon>
        <taxon>Pseudomonadati</taxon>
        <taxon>Pseudomonadota</taxon>
        <taxon>Betaproteobacteria</taxon>
        <taxon>Burkholderiales</taxon>
        <taxon>Burkholderiaceae</taxon>
        <taxon>Burkholderia</taxon>
        <taxon>Burkholderia cepacia complex</taxon>
    </lineage>
</organism>
<name>A0A6J5ITB4_9BURK</name>
<dbReference type="InterPro" id="IPR011646">
    <property type="entry name" value="KAP_P-loop"/>
</dbReference>
<dbReference type="AlphaFoldDB" id="A0A6J5ITB4"/>
<dbReference type="EMBL" id="CABWIL020000002">
    <property type="protein sequence ID" value="CAB3961052.1"/>
    <property type="molecule type" value="Genomic_DNA"/>
</dbReference>
<reference evidence="2 3" key="1">
    <citation type="submission" date="2020-04" db="EMBL/GenBank/DDBJ databases">
        <authorList>
            <person name="Depoorter E."/>
        </authorList>
    </citation>
    <scope>NUCLEOTIDE SEQUENCE [LARGE SCALE GENOMIC DNA]</scope>
    <source>
        <strain evidence="2 3">BCC0217</strain>
    </source>
</reference>
<evidence type="ECO:0000313" key="2">
    <source>
        <dbReference type="EMBL" id="CAB3961052.1"/>
    </source>
</evidence>
<dbReference type="Pfam" id="PF07693">
    <property type="entry name" value="KAP_NTPase"/>
    <property type="match status" value="1"/>
</dbReference>
<accession>A0A6J5ITB4</accession>
<sequence>MLRAQGHFVVYFDAWENDYLSDPFVGFMSAINAHLKDSLPTKGKIAQQARAMARAGTHVIKTAAPGIAFVVLKNFTGIDVNGDIVNHIKEAAKSAGVEIVSTIKTDLEKQNKDLKNAIDEFKKSFSSFAKIYESKASLKLPIFLMVDELDRCRPSYAIELLEKIKHIFRIENVYTVVATDSQQLGHSIKAVYGSEFDSRKYLRRFFDHESRLDTPQFGQLAAAMLTQRNLADDPKIINVIQRPDGSPSHAEALSDIGQMMKLTTRDFMRSIDILDTIRITQSNEIDLIFMGFLIMLYVAHMDLFDAYDRTGAVPELNKELGQRVDRRIGWAEIQELGHDGRRDFEAPVFDWLLKYMDGVWHERPYENKDSWIMLRQAILGLVTGPTKTAKQRSLQQYHRIVSMAGHFSI</sequence>
<evidence type="ECO:0000313" key="3">
    <source>
        <dbReference type="Proteomes" id="UP000494301"/>
    </source>
</evidence>
<protein>
    <recommendedName>
        <fullName evidence="1">KAP NTPase domain-containing protein</fullName>
    </recommendedName>
</protein>
<proteinExistence type="predicted"/>